<organism evidence="7 8">
    <name type="scientific">Candidatus Falkowbacteria bacterium CG10_big_fil_rev_8_21_14_0_10_39_11</name>
    <dbReference type="NCBI Taxonomy" id="1974565"/>
    <lineage>
        <taxon>Bacteria</taxon>
        <taxon>Candidatus Falkowiibacteriota</taxon>
    </lineage>
</organism>
<dbReference type="GO" id="GO:0015934">
    <property type="term" value="C:large ribosomal subunit"/>
    <property type="evidence" value="ECO:0007669"/>
    <property type="project" value="InterPro"/>
</dbReference>
<dbReference type="GO" id="GO:0003735">
    <property type="term" value="F:structural constituent of ribosome"/>
    <property type="evidence" value="ECO:0007669"/>
    <property type="project" value="InterPro"/>
</dbReference>
<dbReference type="AlphaFoldDB" id="A0A2H0V4D8"/>
<gene>
    <name evidence="5" type="primary">rpmF</name>
    <name evidence="7" type="ORF">COT97_03835</name>
</gene>
<evidence type="ECO:0000256" key="5">
    <source>
        <dbReference type="HAMAP-Rule" id="MF_00340"/>
    </source>
</evidence>
<reference evidence="8" key="1">
    <citation type="submission" date="2017-09" db="EMBL/GenBank/DDBJ databases">
        <title>Depth-based differentiation of microbial function through sediment-hosted aquifers and enrichment of novel symbionts in the deep terrestrial subsurface.</title>
        <authorList>
            <person name="Probst A.J."/>
            <person name="Ladd B."/>
            <person name="Jarett J.K."/>
            <person name="Geller-Mcgrath D.E."/>
            <person name="Sieber C.M.K."/>
            <person name="Emerson J.B."/>
            <person name="Anantharaman K."/>
            <person name="Thomas B.C."/>
            <person name="Malmstrom R."/>
            <person name="Stieglmeier M."/>
            <person name="Klingl A."/>
            <person name="Woyke T."/>
            <person name="Ryan C.M."/>
            <person name="Banfield J.F."/>
        </authorList>
    </citation>
    <scope>NUCLEOTIDE SEQUENCE [LARGE SCALE GENOMIC DNA]</scope>
</reference>
<comment type="similarity">
    <text evidence="1 5">Belongs to the bacterial ribosomal protein bL32 family.</text>
</comment>
<evidence type="ECO:0000313" key="7">
    <source>
        <dbReference type="EMBL" id="PIR93967.1"/>
    </source>
</evidence>
<dbReference type="EMBL" id="PFAP01000027">
    <property type="protein sequence ID" value="PIR93967.1"/>
    <property type="molecule type" value="Genomic_DNA"/>
</dbReference>
<evidence type="ECO:0000256" key="6">
    <source>
        <dbReference type="SAM" id="MobiDB-lite"/>
    </source>
</evidence>
<keyword evidence="3 5" id="KW-0687">Ribonucleoprotein</keyword>
<protein>
    <recommendedName>
        <fullName evidence="4 5">Large ribosomal subunit protein bL32</fullName>
    </recommendedName>
</protein>
<dbReference type="PANTHER" id="PTHR35534">
    <property type="entry name" value="50S RIBOSOMAL PROTEIN L32"/>
    <property type="match status" value="1"/>
</dbReference>
<sequence>MSVPKRRKTSSKTKKGRSHQALEKTTFSKCSKCGAPVKSHRACTECGNYKTRTVMKTRTDKKAAQMAKKEAKEKAAAKPKA</sequence>
<evidence type="ECO:0000256" key="4">
    <source>
        <dbReference type="ARBA" id="ARBA00035178"/>
    </source>
</evidence>
<dbReference type="InterPro" id="IPR044957">
    <property type="entry name" value="Ribosomal_bL32_bact"/>
</dbReference>
<feature type="region of interest" description="Disordered" evidence="6">
    <location>
        <begin position="1"/>
        <end position="22"/>
    </location>
</feature>
<evidence type="ECO:0000313" key="8">
    <source>
        <dbReference type="Proteomes" id="UP000229901"/>
    </source>
</evidence>
<dbReference type="HAMAP" id="MF_00340">
    <property type="entry name" value="Ribosomal_bL32"/>
    <property type="match status" value="1"/>
</dbReference>
<dbReference type="InterPro" id="IPR002677">
    <property type="entry name" value="Ribosomal_bL32"/>
</dbReference>
<dbReference type="Proteomes" id="UP000229901">
    <property type="component" value="Unassembled WGS sequence"/>
</dbReference>
<keyword evidence="2 5" id="KW-0689">Ribosomal protein</keyword>
<evidence type="ECO:0000256" key="1">
    <source>
        <dbReference type="ARBA" id="ARBA00008560"/>
    </source>
</evidence>
<dbReference type="GO" id="GO:0006412">
    <property type="term" value="P:translation"/>
    <property type="evidence" value="ECO:0007669"/>
    <property type="project" value="UniProtKB-UniRule"/>
</dbReference>
<feature type="compositionally biased region" description="Basic residues" evidence="6">
    <location>
        <begin position="1"/>
        <end position="18"/>
    </location>
</feature>
<dbReference type="PANTHER" id="PTHR35534:SF1">
    <property type="entry name" value="LARGE RIBOSOMAL SUBUNIT PROTEIN BL32"/>
    <property type="match status" value="1"/>
</dbReference>
<feature type="region of interest" description="Disordered" evidence="6">
    <location>
        <begin position="57"/>
        <end position="81"/>
    </location>
</feature>
<evidence type="ECO:0000256" key="3">
    <source>
        <dbReference type="ARBA" id="ARBA00023274"/>
    </source>
</evidence>
<comment type="caution">
    <text evidence="7">The sequence shown here is derived from an EMBL/GenBank/DDBJ whole genome shotgun (WGS) entry which is preliminary data.</text>
</comment>
<dbReference type="InterPro" id="IPR011332">
    <property type="entry name" value="Ribosomal_zn-bd"/>
</dbReference>
<proteinExistence type="inferred from homology"/>
<accession>A0A2H0V4D8</accession>
<dbReference type="SUPFAM" id="SSF57829">
    <property type="entry name" value="Zn-binding ribosomal proteins"/>
    <property type="match status" value="1"/>
</dbReference>
<name>A0A2H0V4D8_9BACT</name>
<dbReference type="NCBIfam" id="TIGR01031">
    <property type="entry name" value="rpmF_bact"/>
    <property type="match status" value="1"/>
</dbReference>
<evidence type="ECO:0000256" key="2">
    <source>
        <dbReference type="ARBA" id="ARBA00022980"/>
    </source>
</evidence>
<dbReference type="Pfam" id="PF01783">
    <property type="entry name" value="Ribosomal_L32p"/>
    <property type="match status" value="1"/>
</dbReference>